<name>A0A292YFA1_9BACT</name>
<feature type="transmembrane region" description="Helical" evidence="5">
    <location>
        <begin position="5"/>
        <end position="24"/>
    </location>
</feature>
<dbReference type="Proteomes" id="UP000217944">
    <property type="component" value="Unassembled WGS sequence"/>
</dbReference>
<comment type="caution">
    <text evidence="6">The sequence shown here is derived from an EMBL/GenBank/DDBJ whole genome shotgun (WGS) entry which is preliminary data.</text>
</comment>
<keyword evidence="2 5" id="KW-0812">Transmembrane</keyword>
<gene>
    <name evidence="6" type="ORF">LNAT_P1158</name>
</gene>
<evidence type="ECO:0000313" key="7">
    <source>
        <dbReference type="Proteomes" id="UP000217944"/>
    </source>
</evidence>
<evidence type="ECO:0000256" key="2">
    <source>
        <dbReference type="ARBA" id="ARBA00022692"/>
    </source>
</evidence>
<evidence type="ECO:0008006" key="8">
    <source>
        <dbReference type="Google" id="ProtNLM"/>
    </source>
</evidence>
<dbReference type="InterPro" id="IPR007318">
    <property type="entry name" value="Phopholipid_MeTrfase"/>
</dbReference>
<reference evidence="6 7" key="1">
    <citation type="journal article" date="2017" name="Syst. Appl. Microbiol.">
        <title>Lebetimonas natsushimae sp. nov., a novel strictly anaerobic, moderately thermophilic chemoautotroph isolated from a deep-sea hydrothermal vent polychaete nest in the Mid-Okinawa Trough.</title>
        <authorList>
            <person name="Nagata R."/>
            <person name="Takaki Y."/>
            <person name="Tame A."/>
            <person name="Nunoura T."/>
            <person name="Muto H."/>
            <person name="Mino S."/>
            <person name="Sawayama S."/>
            <person name="Takai K."/>
            <person name="Nakagawa S."/>
        </authorList>
    </citation>
    <scope>NUCLEOTIDE SEQUENCE [LARGE SCALE GENOMIC DNA]</scope>
    <source>
        <strain evidence="6 7">HS1857</strain>
    </source>
</reference>
<evidence type="ECO:0000256" key="3">
    <source>
        <dbReference type="ARBA" id="ARBA00022989"/>
    </source>
</evidence>
<comment type="subcellular location">
    <subcellularLocation>
        <location evidence="1">Endomembrane system</location>
        <topology evidence="1">Multi-pass membrane protein</topology>
    </subcellularLocation>
</comment>
<keyword evidence="4 5" id="KW-0472">Membrane</keyword>
<keyword evidence="3 5" id="KW-1133">Transmembrane helix</keyword>
<dbReference type="OrthoDB" id="9789029at2"/>
<evidence type="ECO:0000313" key="6">
    <source>
        <dbReference type="EMBL" id="GAX87861.1"/>
    </source>
</evidence>
<organism evidence="6 7">
    <name type="scientific">Lebetimonas natsushimae</name>
    <dbReference type="NCBI Taxonomy" id="1936991"/>
    <lineage>
        <taxon>Bacteria</taxon>
        <taxon>Pseudomonadati</taxon>
        <taxon>Campylobacterota</taxon>
        <taxon>Epsilonproteobacteria</taxon>
        <taxon>Nautiliales</taxon>
        <taxon>Nautiliaceae</taxon>
        <taxon>Lebetimonas</taxon>
    </lineage>
</organism>
<accession>A0A292YFA1</accession>
<dbReference type="AlphaFoldDB" id="A0A292YFA1"/>
<evidence type="ECO:0000256" key="4">
    <source>
        <dbReference type="ARBA" id="ARBA00023136"/>
    </source>
</evidence>
<dbReference type="EMBL" id="BDME01000002">
    <property type="protein sequence ID" value="GAX87861.1"/>
    <property type="molecule type" value="Genomic_DNA"/>
</dbReference>
<dbReference type="Pfam" id="PF04191">
    <property type="entry name" value="PEMT"/>
    <property type="match status" value="1"/>
</dbReference>
<feature type="transmembrane region" description="Helical" evidence="5">
    <location>
        <begin position="30"/>
        <end position="51"/>
    </location>
</feature>
<evidence type="ECO:0000256" key="5">
    <source>
        <dbReference type="SAM" id="Phobius"/>
    </source>
</evidence>
<protein>
    <recommendedName>
        <fullName evidence="8">Steroid 5-alpha reductase C-terminal domain-containing protein</fullName>
    </recommendedName>
</protein>
<dbReference type="GO" id="GO:0012505">
    <property type="term" value="C:endomembrane system"/>
    <property type="evidence" value="ECO:0007669"/>
    <property type="project" value="UniProtKB-SubCell"/>
</dbReference>
<keyword evidence="7" id="KW-1185">Reference proteome</keyword>
<dbReference type="RefSeq" id="WP_096259361.1">
    <property type="nucleotide sequence ID" value="NZ_BDME01000002.1"/>
</dbReference>
<evidence type="ECO:0000256" key="1">
    <source>
        <dbReference type="ARBA" id="ARBA00004127"/>
    </source>
</evidence>
<dbReference type="Gene3D" id="1.20.120.1630">
    <property type="match status" value="1"/>
</dbReference>
<sequence>MKKRFAYWIALFLVDILVAIFAPRLTNQNIFLEILGVLFIVYAIVLNSIAGRTLKLYGHREKKDKFSPPDKFVNIGIFSCMRHPGQFGNMFFLVGIAFLSSKIIAILFSGWLVFLGAMFILFVEESEAIKKFGNDYCKYITTTPPFKFSFKCLREGIEAIKDK</sequence>
<proteinExistence type="predicted"/>